<dbReference type="Proteomes" id="UP000002899">
    <property type="component" value="Chromosome III"/>
</dbReference>
<dbReference type="GeneID" id="24424652"/>
<protein>
    <submittedName>
        <fullName evidence="1">Inner membrane complex protein 1f, putative (IMC1f)</fullName>
    </submittedName>
</protein>
<dbReference type="KEGG" id="bmic:BMR1_03g00085"/>
<dbReference type="AlphaFoldDB" id="A0A0K3AM16"/>
<accession>A0A0K3AM16</accession>
<keyword evidence="2" id="KW-1185">Reference proteome</keyword>
<proteinExistence type="predicted"/>
<dbReference type="InterPro" id="IPR022086">
    <property type="entry name" value="IMCp"/>
</dbReference>
<evidence type="ECO:0000313" key="2">
    <source>
        <dbReference type="Proteomes" id="UP000002899"/>
    </source>
</evidence>
<name>A0A0K3AM16_BABMR</name>
<reference evidence="1 2" key="2">
    <citation type="journal article" date="2013" name="PLoS ONE">
        <title>Whole genome mapping and re-organization of the nuclear and mitochondrial genomes of Babesia microti isolates.</title>
        <authorList>
            <person name="Cornillot E."/>
            <person name="Dassouli A."/>
            <person name="Garg A."/>
            <person name="Pachikara N."/>
            <person name="Randazzo S."/>
            <person name="Depoix D."/>
            <person name="Carcy B."/>
            <person name="Delbecq S."/>
            <person name="Frutos R."/>
            <person name="Silva J.C."/>
            <person name="Sutton R."/>
            <person name="Krause P.J."/>
            <person name="Mamoun C.B."/>
        </authorList>
    </citation>
    <scope>NUCLEOTIDE SEQUENCE [LARGE SCALE GENOMIC DNA]</scope>
    <source>
        <strain evidence="1 2">RI</strain>
    </source>
</reference>
<dbReference type="Pfam" id="PF12314">
    <property type="entry name" value="IMCp"/>
    <property type="match status" value="1"/>
</dbReference>
<reference evidence="1 2" key="1">
    <citation type="journal article" date="2012" name="Nucleic Acids Res.">
        <title>Sequencing of the smallest Apicomplexan genome from the human pathogen Babesia microti.</title>
        <authorList>
            <person name="Cornillot E."/>
            <person name="Hadj-Kaddour K."/>
            <person name="Dassouli A."/>
            <person name="Noel B."/>
            <person name="Ranwez V."/>
            <person name="Vacherie B."/>
            <person name="Augagneur Y."/>
            <person name="Bres V."/>
            <person name="Duclos A."/>
            <person name="Randazzo S."/>
            <person name="Carcy B."/>
            <person name="Debierre-Grockiego F."/>
            <person name="Delbecq S."/>
            <person name="Moubri-Menage K."/>
            <person name="Shams-Eldin H."/>
            <person name="Usmani-Brown S."/>
            <person name="Bringaud F."/>
            <person name="Wincker P."/>
            <person name="Vivares C.P."/>
            <person name="Schwarz R.T."/>
            <person name="Schetters T.P."/>
            <person name="Krause P.J."/>
            <person name="Gorenflot A."/>
            <person name="Berry V."/>
            <person name="Barbe V."/>
            <person name="Ben Mamoun C."/>
        </authorList>
    </citation>
    <scope>NUCLEOTIDE SEQUENCE [LARGE SCALE GENOMIC DNA]</scope>
    <source>
        <strain evidence="1 2">RI</strain>
    </source>
</reference>
<dbReference type="VEuPathDB" id="PiroplasmaDB:BMR1_03g00085"/>
<dbReference type="RefSeq" id="XP_012648628.1">
    <property type="nucleotide sequence ID" value="XM_012793174.1"/>
</dbReference>
<organism evidence="1 2">
    <name type="scientific">Babesia microti (strain RI)</name>
    <dbReference type="NCBI Taxonomy" id="1133968"/>
    <lineage>
        <taxon>Eukaryota</taxon>
        <taxon>Sar</taxon>
        <taxon>Alveolata</taxon>
        <taxon>Apicomplexa</taxon>
        <taxon>Aconoidasida</taxon>
        <taxon>Piroplasmida</taxon>
        <taxon>Babesiidae</taxon>
        <taxon>Babesia</taxon>
    </lineage>
</organism>
<sequence length="590" mass="68070">METKISPLQIDTASNLGEKFEQCTNDASIQRLTSPDLIINTCEVGKVGNSFPDIPSFKEDLFSYNDQSGFKGAKNKLICRSESHNYYSPSFSTACDIENIDNLDFGSDGLSTSKSDNQTYNIICQSQLPQFVPIGDTTPALVSLPNFSPETTDKHNTYHLQAHTIQLQNYRTQPVFPQKYLNHQTFFTIEELKSAPLIENNLYCPQKFTITSFTDDMNNVVLKDAVPMYDNCSEVMIRNIQSVSGQPFHVPSNQYSVLSGEQSFKDYSRAKEISSTTESKLVQDGFETIQIPKYKPIEILEKKVQVPVVHKIDTIVNVDKIQEVEKIVKVPYEKYVDRVVEETEIHYQDKIIEVPEYHDVTKTIKVPEVRERVKYEPKFDLRTVPKYVEVPKLQIVDKYEEYEDVEEVCKYVPQMQVIEVPKQTVKTVVVPVKKIIEKEVIKPVIKTRKVPVEKIKYVDKYETVEVIRNIPQIVDVPVPQHIPKIEYIDQPYEVEKYRDIPVPYPVKKIIKPIYYYTDEVKYIEVPVYKPYLVIHDHVNFKPLNNGEECQFSSNNSLLPNIECQGYSKIVSIKPLNVDNPSEYEDIKADQ</sequence>
<dbReference type="EMBL" id="LN871598">
    <property type="protein sequence ID" value="CTQ40617.1"/>
    <property type="molecule type" value="Genomic_DNA"/>
</dbReference>
<reference evidence="1 2" key="3">
    <citation type="journal article" date="2016" name="Sci. Rep.">
        <title>Genome-wide diversity and gene expression profiling of Babesia microti isolates identify polymorphic genes that mediate host-pathogen interactions.</title>
        <authorList>
            <person name="Silva J.C."/>
            <person name="Cornillot E."/>
            <person name="McCracken C."/>
            <person name="Usmani-Brown S."/>
            <person name="Dwivedi A."/>
            <person name="Ifeonu O.O."/>
            <person name="Crabtree J."/>
            <person name="Gotia H.T."/>
            <person name="Virji A.Z."/>
            <person name="Reynes C."/>
            <person name="Colinge J."/>
            <person name="Kumar V."/>
            <person name="Lawres L."/>
            <person name="Pazzi J.E."/>
            <person name="Pablo J.V."/>
            <person name="Hung C."/>
            <person name="Brancato J."/>
            <person name="Kumari P."/>
            <person name="Orvis J."/>
            <person name="Tretina K."/>
            <person name="Chibucos M."/>
            <person name="Ott S."/>
            <person name="Sadzewicz L."/>
            <person name="Sengamalay N."/>
            <person name="Shetty A.C."/>
            <person name="Su Q."/>
            <person name="Tallon L."/>
            <person name="Fraser C.M."/>
            <person name="Frutos R."/>
            <person name="Molina D.M."/>
            <person name="Krause P.J."/>
            <person name="Ben Mamoun C."/>
        </authorList>
    </citation>
    <scope>NUCLEOTIDE SEQUENCE [LARGE SCALE GENOMIC DNA]</scope>
    <source>
        <strain evidence="1 2">RI</strain>
    </source>
</reference>
<evidence type="ECO:0000313" key="1">
    <source>
        <dbReference type="EMBL" id="CTQ40617.1"/>
    </source>
</evidence>
<dbReference type="OrthoDB" id="365616at2759"/>